<evidence type="ECO:0000313" key="1">
    <source>
        <dbReference type="EMBL" id="PIO53649.1"/>
    </source>
</evidence>
<organism evidence="1 2">
    <name type="scientific">Teladorsagia circumcincta</name>
    <name type="common">Brown stomach worm</name>
    <name type="synonym">Ostertagia circumcincta</name>
    <dbReference type="NCBI Taxonomy" id="45464"/>
    <lineage>
        <taxon>Eukaryota</taxon>
        <taxon>Metazoa</taxon>
        <taxon>Ecdysozoa</taxon>
        <taxon>Nematoda</taxon>
        <taxon>Chromadorea</taxon>
        <taxon>Rhabditida</taxon>
        <taxon>Rhabditina</taxon>
        <taxon>Rhabditomorpha</taxon>
        <taxon>Strongyloidea</taxon>
        <taxon>Trichostrongylidae</taxon>
        <taxon>Teladorsagia</taxon>
    </lineage>
</organism>
<proteinExistence type="predicted"/>
<feature type="non-terminal residue" evidence="1">
    <location>
        <position position="1"/>
    </location>
</feature>
<dbReference type="AlphaFoldDB" id="A0A2G9T6Q4"/>
<accession>A0A2G9T6Q4</accession>
<name>A0A2G9T6Q4_TELCI</name>
<protein>
    <submittedName>
        <fullName evidence="1">Uncharacterized protein</fullName>
    </submittedName>
</protein>
<dbReference type="Proteomes" id="UP000230423">
    <property type="component" value="Unassembled WGS sequence"/>
</dbReference>
<dbReference type="EMBL" id="KZ408959">
    <property type="protein sequence ID" value="PIO53649.1"/>
    <property type="molecule type" value="Genomic_DNA"/>
</dbReference>
<reference evidence="1 2" key="1">
    <citation type="submission" date="2015-09" db="EMBL/GenBank/DDBJ databases">
        <title>Draft genome of the parasitic nematode Teladorsagia circumcincta isolate WARC Sus (inbred).</title>
        <authorList>
            <person name="Mitreva M."/>
        </authorList>
    </citation>
    <scope>NUCLEOTIDE SEQUENCE [LARGE SCALE GENOMIC DNA]</scope>
    <source>
        <strain evidence="1 2">S</strain>
    </source>
</reference>
<evidence type="ECO:0000313" key="2">
    <source>
        <dbReference type="Proteomes" id="UP000230423"/>
    </source>
</evidence>
<dbReference type="OrthoDB" id="6076617at2759"/>
<keyword evidence="2" id="KW-1185">Reference proteome</keyword>
<sequence length="99" mass="11108">VNECAEFGYCDQLCANHRPGFTCSCIGECYSLQMVHGPGQDNLTARGYCISQNPETMKLFVARREGLYRLDPTGPNTEPKRLASGEFIYGIDFDYGDRK</sequence>
<feature type="non-terminal residue" evidence="1">
    <location>
        <position position="99"/>
    </location>
</feature>
<gene>
    <name evidence="1" type="ORF">TELCIR_25009</name>
</gene>